<comment type="caution">
    <text evidence="1">The sequence shown here is derived from an EMBL/GenBank/DDBJ whole genome shotgun (WGS) entry which is preliminary data.</text>
</comment>
<proteinExistence type="predicted"/>
<dbReference type="EMBL" id="BSOH01000015">
    <property type="protein sequence ID" value="GLR18102.1"/>
    <property type="molecule type" value="Genomic_DNA"/>
</dbReference>
<gene>
    <name evidence="1" type="ORF">GCM10007940_27170</name>
</gene>
<protein>
    <submittedName>
        <fullName evidence="1">Uncharacterized protein</fullName>
    </submittedName>
</protein>
<reference evidence="1" key="2">
    <citation type="submission" date="2023-01" db="EMBL/GenBank/DDBJ databases">
        <title>Draft genome sequence of Portibacter lacus strain NBRC 108769.</title>
        <authorList>
            <person name="Sun Q."/>
            <person name="Mori K."/>
        </authorList>
    </citation>
    <scope>NUCLEOTIDE SEQUENCE</scope>
    <source>
        <strain evidence="1">NBRC 108769</strain>
    </source>
</reference>
<accession>A0AA37WF17</accession>
<dbReference type="AlphaFoldDB" id="A0AA37WF17"/>
<sequence>MKYLECNMERNNLSKMKYDFSDTINKVNNNLDVEIDTQSLAEILRFEEDMAWYFEEIHNLT</sequence>
<reference evidence="1" key="1">
    <citation type="journal article" date="2014" name="Int. J. Syst. Evol. Microbiol.">
        <title>Complete genome sequence of Corynebacterium casei LMG S-19264T (=DSM 44701T), isolated from a smear-ripened cheese.</title>
        <authorList>
            <consortium name="US DOE Joint Genome Institute (JGI-PGF)"/>
            <person name="Walter F."/>
            <person name="Albersmeier A."/>
            <person name="Kalinowski J."/>
            <person name="Ruckert C."/>
        </authorList>
    </citation>
    <scope>NUCLEOTIDE SEQUENCE</scope>
    <source>
        <strain evidence="1">NBRC 108769</strain>
    </source>
</reference>
<name>A0AA37WF17_9BACT</name>
<evidence type="ECO:0000313" key="2">
    <source>
        <dbReference type="Proteomes" id="UP001156666"/>
    </source>
</evidence>
<evidence type="ECO:0000313" key="1">
    <source>
        <dbReference type="EMBL" id="GLR18102.1"/>
    </source>
</evidence>
<keyword evidence="2" id="KW-1185">Reference proteome</keyword>
<dbReference type="Proteomes" id="UP001156666">
    <property type="component" value="Unassembled WGS sequence"/>
</dbReference>
<organism evidence="1 2">
    <name type="scientific">Portibacter lacus</name>
    <dbReference type="NCBI Taxonomy" id="1099794"/>
    <lineage>
        <taxon>Bacteria</taxon>
        <taxon>Pseudomonadati</taxon>
        <taxon>Bacteroidota</taxon>
        <taxon>Saprospiria</taxon>
        <taxon>Saprospirales</taxon>
        <taxon>Haliscomenobacteraceae</taxon>
        <taxon>Portibacter</taxon>
    </lineage>
</organism>